<feature type="compositionally biased region" description="Acidic residues" evidence="1">
    <location>
        <begin position="241"/>
        <end position="261"/>
    </location>
</feature>
<evidence type="ECO:0000256" key="1">
    <source>
        <dbReference type="SAM" id="MobiDB-lite"/>
    </source>
</evidence>
<gene>
    <name evidence="3" type="ORF">GCM10019016_064770</name>
</gene>
<dbReference type="RefSeq" id="WP_345579978.1">
    <property type="nucleotide sequence ID" value="NZ_BAAAXF010000045.1"/>
</dbReference>
<keyword evidence="2" id="KW-0812">Transmembrane</keyword>
<dbReference type="Proteomes" id="UP001501455">
    <property type="component" value="Unassembled WGS sequence"/>
</dbReference>
<dbReference type="EMBL" id="BAAAXF010000045">
    <property type="protein sequence ID" value="GAA3499373.1"/>
    <property type="molecule type" value="Genomic_DNA"/>
</dbReference>
<organism evidence="3 4">
    <name type="scientific">Streptomyces prasinosporus</name>
    <dbReference type="NCBI Taxonomy" id="68256"/>
    <lineage>
        <taxon>Bacteria</taxon>
        <taxon>Bacillati</taxon>
        <taxon>Actinomycetota</taxon>
        <taxon>Actinomycetes</taxon>
        <taxon>Kitasatosporales</taxon>
        <taxon>Streptomycetaceae</taxon>
        <taxon>Streptomyces</taxon>
        <taxon>Streptomyces albogriseolus group</taxon>
    </lineage>
</organism>
<evidence type="ECO:0000313" key="3">
    <source>
        <dbReference type="EMBL" id="GAA3499373.1"/>
    </source>
</evidence>
<accession>A0ABP6TX87</accession>
<comment type="caution">
    <text evidence="3">The sequence shown here is derived from an EMBL/GenBank/DDBJ whole genome shotgun (WGS) entry which is preliminary data.</text>
</comment>
<feature type="transmembrane region" description="Helical" evidence="2">
    <location>
        <begin position="40"/>
        <end position="61"/>
    </location>
</feature>
<feature type="compositionally biased region" description="Low complexity" evidence="1">
    <location>
        <begin position="70"/>
        <end position="102"/>
    </location>
</feature>
<keyword evidence="2" id="KW-0472">Membrane</keyword>
<evidence type="ECO:0000256" key="2">
    <source>
        <dbReference type="SAM" id="Phobius"/>
    </source>
</evidence>
<feature type="compositionally biased region" description="Low complexity" evidence="1">
    <location>
        <begin position="262"/>
        <end position="284"/>
    </location>
</feature>
<protein>
    <recommendedName>
        <fullName evidence="5">YkuD domain-containing protein</fullName>
    </recommendedName>
</protein>
<name>A0ABP6TX87_9ACTN</name>
<sequence>MSDELAEALRELAARHETPPRVAAAAVRARAGRRSRRRRAAVALGATAAAACALAAVAFTLHTGDPGGNRRTPAAAPDTPDRTPSPGRTTPLPTATPTGLLDLGRHTLTVGGRVLRVDSHSFRRLPPGTPLTVVARSDLKLLPLEDEAGKTGGTGGADYEVEVPYLVELRAPDGEPVYAGALVFDTKVLAGLAAETGWLGMSLTDAEWFHDRVGVGDRIELTSTPAPDGETATATPPDAEGPSETEGIWETEGTAETEAGTDGEPGTGPPSAAGAARRTTGGAG</sequence>
<proteinExistence type="predicted"/>
<keyword evidence="4" id="KW-1185">Reference proteome</keyword>
<evidence type="ECO:0000313" key="4">
    <source>
        <dbReference type="Proteomes" id="UP001501455"/>
    </source>
</evidence>
<feature type="region of interest" description="Disordered" evidence="1">
    <location>
        <begin position="62"/>
        <end position="102"/>
    </location>
</feature>
<keyword evidence="2" id="KW-1133">Transmembrane helix</keyword>
<evidence type="ECO:0008006" key="5">
    <source>
        <dbReference type="Google" id="ProtNLM"/>
    </source>
</evidence>
<reference evidence="4" key="1">
    <citation type="journal article" date="2019" name="Int. J. Syst. Evol. Microbiol.">
        <title>The Global Catalogue of Microorganisms (GCM) 10K type strain sequencing project: providing services to taxonomists for standard genome sequencing and annotation.</title>
        <authorList>
            <consortium name="The Broad Institute Genomics Platform"/>
            <consortium name="The Broad Institute Genome Sequencing Center for Infectious Disease"/>
            <person name="Wu L."/>
            <person name="Ma J."/>
        </authorList>
    </citation>
    <scope>NUCLEOTIDE SEQUENCE [LARGE SCALE GENOMIC DNA]</scope>
    <source>
        <strain evidence="4">JCM 4816</strain>
    </source>
</reference>
<feature type="region of interest" description="Disordered" evidence="1">
    <location>
        <begin position="219"/>
        <end position="284"/>
    </location>
</feature>